<dbReference type="Gene3D" id="3.90.1520.10">
    <property type="entry name" value="H-NOX domain"/>
    <property type="match status" value="1"/>
</dbReference>
<dbReference type="EMBL" id="JACHOR010000001">
    <property type="protein sequence ID" value="MBB5744733.1"/>
    <property type="molecule type" value="Genomic_DNA"/>
</dbReference>
<sequence length="188" mass="20546">MKGVVFNLLEGAVSRAFGDDMWDRLIDAAEVSGAYTSLGSYPDSDMEALVAAAGQDLELDRDQVLRWFGQNAIPLMADIYPDFFSAAPDARTFVEGINSQIHTEVRKLYPGAACPHFNMRSNSSGDLVMDYISTRRMCALAQGFVEGTAVWYGESVTFEHVTCTSHGAPHCTFAISWSSETLDKVKAA</sequence>
<dbReference type="InterPro" id="IPR011644">
    <property type="entry name" value="Heme_NO-bd"/>
</dbReference>
<keyword evidence="3" id="KW-1185">Reference proteome</keyword>
<dbReference type="InterPro" id="IPR038158">
    <property type="entry name" value="H-NOX_domain_sf"/>
</dbReference>
<reference evidence="2 3" key="1">
    <citation type="submission" date="2020-08" db="EMBL/GenBank/DDBJ databases">
        <title>Genomic Encyclopedia of Type Strains, Phase IV (KMG-IV): sequencing the most valuable type-strain genomes for metagenomic binning, comparative biology and taxonomic classification.</title>
        <authorList>
            <person name="Goeker M."/>
        </authorList>
    </citation>
    <scope>NUCLEOTIDE SEQUENCE [LARGE SCALE GENOMIC DNA]</scope>
    <source>
        <strain evidence="2 3">DSM 4737</strain>
    </source>
</reference>
<evidence type="ECO:0000259" key="1">
    <source>
        <dbReference type="SMART" id="SM00989"/>
    </source>
</evidence>
<protein>
    <recommendedName>
        <fullName evidence="1">4-vinyl reductase 4VR domain-containing protein</fullName>
    </recommendedName>
</protein>
<dbReference type="Proteomes" id="UP000545037">
    <property type="component" value="Unassembled WGS sequence"/>
</dbReference>
<dbReference type="SMART" id="SM00989">
    <property type="entry name" value="V4R"/>
    <property type="match status" value="1"/>
</dbReference>
<gene>
    <name evidence="2" type="ORF">GGR13_000305</name>
</gene>
<feature type="domain" description="4-vinyl reductase 4VR" evidence="1">
    <location>
        <begin position="118"/>
        <end position="177"/>
    </location>
</feature>
<accession>A0A7W9FEP5</accession>
<evidence type="ECO:0000313" key="2">
    <source>
        <dbReference type="EMBL" id="MBB5744733.1"/>
    </source>
</evidence>
<dbReference type="RefSeq" id="WP_183211698.1">
    <property type="nucleotide sequence ID" value="NZ_JACHOR010000001.1"/>
</dbReference>
<comment type="caution">
    <text evidence="2">The sequence shown here is derived from an EMBL/GenBank/DDBJ whole genome shotgun (WGS) entry which is preliminary data.</text>
</comment>
<dbReference type="AlphaFoldDB" id="A0A7W9FEP5"/>
<proteinExistence type="predicted"/>
<organism evidence="2 3">
    <name type="scientific">Brevundimonas variabilis</name>
    <dbReference type="NCBI Taxonomy" id="74312"/>
    <lineage>
        <taxon>Bacteria</taxon>
        <taxon>Pseudomonadati</taxon>
        <taxon>Pseudomonadota</taxon>
        <taxon>Alphaproteobacteria</taxon>
        <taxon>Caulobacterales</taxon>
        <taxon>Caulobacteraceae</taxon>
        <taxon>Brevundimonas</taxon>
    </lineage>
</organism>
<dbReference type="Pfam" id="PF07700">
    <property type="entry name" value="HNOB"/>
    <property type="match status" value="1"/>
</dbReference>
<dbReference type="GO" id="GO:0020037">
    <property type="term" value="F:heme binding"/>
    <property type="evidence" value="ECO:0007669"/>
    <property type="project" value="InterPro"/>
</dbReference>
<dbReference type="SUPFAM" id="SSF111126">
    <property type="entry name" value="Ligand-binding domain in the NO signalling and Golgi transport"/>
    <property type="match status" value="1"/>
</dbReference>
<dbReference type="InterPro" id="IPR024096">
    <property type="entry name" value="NO_sig/Golgi_transp_ligand-bd"/>
</dbReference>
<evidence type="ECO:0000313" key="3">
    <source>
        <dbReference type="Proteomes" id="UP000545037"/>
    </source>
</evidence>
<dbReference type="InterPro" id="IPR004096">
    <property type="entry name" value="V4R"/>
</dbReference>
<name>A0A7W9FEP5_9CAUL</name>